<feature type="chain" id="PRO_5001645506" description="Peptidase S33 tripeptidyl aminopeptidase-like C-terminal domain-containing protein" evidence="5">
    <location>
        <begin position="19"/>
        <end position="601"/>
    </location>
</feature>
<dbReference type="HOGENOM" id="CLU_013364_5_1_1"/>
<feature type="domain" description="Peptidase S33 tripeptidyl aminopeptidase-like C-terminal" evidence="6">
    <location>
        <begin position="383"/>
        <end position="487"/>
    </location>
</feature>
<feature type="signal peptide" evidence="5">
    <location>
        <begin position="1"/>
        <end position="18"/>
    </location>
</feature>
<dbReference type="InterPro" id="IPR051601">
    <property type="entry name" value="Serine_prot/Carboxylest_S33"/>
</dbReference>
<protein>
    <recommendedName>
        <fullName evidence="6">Peptidase S33 tripeptidyl aminopeptidase-like C-terminal domain-containing protein</fullName>
    </recommendedName>
</protein>
<dbReference type="Gene3D" id="3.40.50.1820">
    <property type="entry name" value="alpha/beta hydrolase"/>
    <property type="match status" value="1"/>
</dbReference>
<keyword evidence="8" id="KW-1185">Reference proteome</keyword>
<dbReference type="PANTHER" id="PTHR43248:SF25">
    <property type="entry name" value="AB HYDROLASE-1 DOMAIN-CONTAINING PROTEIN-RELATED"/>
    <property type="match status" value="1"/>
</dbReference>
<reference evidence="8" key="1">
    <citation type="journal article" date="2014" name="Proc. Natl. Acad. Sci. U.S.A.">
        <title>Extensive sampling of basidiomycete genomes demonstrates inadequacy of the white-rot/brown-rot paradigm for wood decay fungi.</title>
        <authorList>
            <person name="Riley R."/>
            <person name="Salamov A.A."/>
            <person name="Brown D.W."/>
            <person name="Nagy L.G."/>
            <person name="Floudas D."/>
            <person name="Held B.W."/>
            <person name="Levasseur A."/>
            <person name="Lombard V."/>
            <person name="Morin E."/>
            <person name="Otillar R."/>
            <person name="Lindquist E.A."/>
            <person name="Sun H."/>
            <person name="LaButti K.M."/>
            <person name="Schmutz J."/>
            <person name="Jabbour D."/>
            <person name="Luo H."/>
            <person name="Baker S.E."/>
            <person name="Pisabarro A.G."/>
            <person name="Walton J.D."/>
            <person name="Blanchette R.A."/>
            <person name="Henrissat B."/>
            <person name="Martin F."/>
            <person name="Cullen D."/>
            <person name="Hibbett D.S."/>
            <person name="Grigoriev I.V."/>
        </authorList>
    </citation>
    <scope>NUCLEOTIDE SEQUENCE [LARGE SCALE GENOMIC DNA]</scope>
    <source>
        <strain evidence="8">FD-172 SS1</strain>
    </source>
</reference>
<keyword evidence="2" id="KW-0378">Hydrolase</keyword>
<comment type="similarity">
    <text evidence="1">Belongs to the peptidase S33 family.</text>
</comment>
<dbReference type="InterPro" id="IPR029058">
    <property type="entry name" value="AB_hydrolase_fold"/>
</dbReference>
<dbReference type="SUPFAM" id="SSF53474">
    <property type="entry name" value="alpha/beta-Hydrolases"/>
    <property type="match status" value="1"/>
</dbReference>
<dbReference type="PANTHER" id="PTHR43248">
    <property type="entry name" value="2-SUCCINYL-6-HYDROXY-2,4-CYCLOHEXADIENE-1-CARBOXYLATE SYNTHASE"/>
    <property type="match status" value="1"/>
</dbReference>
<feature type="region of interest" description="Disordered" evidence="3">
    <location>
        <begin position="582"/>
        <end position="601"/>
    </location>
</feature>
<evidence type="ECO:0000256" key="2">
    <source>
        <dbReference type="ARBA" id="ARBA00022801"/>
    </source>
</evidence>
<dbReference type="GO" id="GO:0016787">
    <property type="term" value="F:hydrolase activity"/>
    <property type="evidence" value="ECO:0007669"/>
    <property type="project" value="UniProtKB-KW"/>
</dbReference>
<dbReference type="AlphaFoldDB" id="A0A067NBH0"/>
<dbReference type="EMBL" id="KL198016">
    <property type="protein sequence ID" value="KDQ21467.1"/>
    <property type="molecule type" value="Genomic_DNA"/>
</dbReference>
<dbReference type="OrthoDB" id="425534at2759"/>
<proteinExistence type="inferred from homology"/>
<dbReference type="Proteomes" id="UP000027195">
    <property type="component" value="Unassembled WGS sequence"/>
</dbReference>
<dbReference type="InParanoid" id="A0A067NBH0"/>
<evidence type="ECO:0000256" key="3">
    <source>
        <dbReference type="SAM" id="MobiDB-lite"/>
    </source>
</evidence>
<feature type="region of interest" description="Disordered" evidence="3">
    <location>
        <begin position="321"/>
        <end position="348"/>
    </location>
</feature>
<evidence type="ECO:0000313" key="7">
    <source>
        <dbReference type="EMBL" id="KDQ21467.1"/>
    </source>
</evidence>
<keyword evidence="4" id="KW-0812">Transmembrane</keyword>
<evidence type="ECO:0000256" key="4">
    <source>
        <dbReference type="SAM" id="Phobius"/>
    </source>
</evidence>
<evidence type="ECO:0000313" key="8">
    <source>
        <dbReference type="Proteomes" id="UP000027195"/>
    </source>
</evidence>
<gene>
    <name evidence="7" type="ORF">BOTBODRAFT_25909</name>
</gene>
<keyword evidence="4" id="KW-1133">Transmembrane helix</keyword>
<dbReference type="InterPro" id="IPR013595">
    <property type="entry name" value="Pept_S33_TAP-like_C"/>
</dbReference>
<keyword evidence="5" id="KW-0732">Signal</keyword>
<feature type="transmembrane region" description="Helical" evidence="4">
    <location>
        <begin position="530"/>
        <end position="554"/>
    </location>
</feature>
<sequence>MNLRRALPAILSAAAVSADLAWKQVPNSTLEVAAHVVPLDWADASVGNATLAVIRYKSTVTPHLGSIFVNPGGPGGSGLDYVIGTGQTLSEYTGGQYHIVSWDPRGVGATKPVVKCFESAAAEKEFWRGTVPNAGLEARGNFTSQDDLDAFYAQADEVDTLLTKLEKRCSQLSGSTLAYVGTAATVRDMVSLADTIEGKKLINYWGVSYGTIIGSYFVNNSITSAEDTFAGFTQACVMAGYPSCALGNIAGPHTSPGDIATWIHQLLDNAYDYKKRGGDISSASIRDRIMGDMYNPTNWPDLATALLDMYDQIKAGKSPAAPLVRPKLRRQSNTNSTSDPDSHPEAAPDYSFQAITCADALDSGNTTTKDVFDEIVRVTREVSPLFGPTFGDAGFYCHRWGTRAVERYTGPWNRTLANPILVIGNEADPITPFASAQVVADLLGNSAVIIQQDDFGHSSLAERSNCTIAVITQYFSHGKLPIEGSMCGTNQVLFPATPITKNSLAALASAPTPISSDADELAKLRQKNQILLGMNIALCTIVLALLILLVLSILRKRKARGRSGAGAKYDSAHSAMLRKDDFEDSTHYTDTTPYDALRPRQ</sequence>
<name>A0A067NBH0_BOTB1</name>
<evidence type="ECO:0000256" key="1">
    <source>
        <dbReference type="ARBA" id="ARBA00010088"/>
    </source>
</evidence>
<dbReference type="STRING" id="930990.A0A067NBH0"/>
<accession>A0A067NBH0</accession>
<organism evidence="7 8">
    <name type="scientific">Botryobasidium botryosum (strain FD-172 SS1)</name>
    <dbReference type="NCBI Taxonomy" id="930990"/>
    <lineage>
        <taxon>Eukaryota</taxon>
        <taxon>Fungi</taxon>
        <taxon>Dikarya</taxon>
        <taxon>Basidiomycota</taxon>
        <taxon>Agaricomycotina</taxon>
        <taxon>Agaricomycetes</taxon>
        <taxon>Cantharellales</taxon>
        <taxon>Botryobasidiaceae</taxon>
        <taxon>Botryobasidium</taxon>
    </lineage>
</organism>
<keyword evidence="4" id="KW-0472">Membrane</keyword>
<dbReference type="Pfam" id="PF08386">
    <property type="entry name" value="Abhydrolase_4"/>
    <property type="match status" value="1"/>
</dbReference>
<evidence type="ECO:0000256" key="5">
    <source>
        <dbReference type="SAM" id="SignalP"/>
    </source>
</evidence>
<evidence type="ECO:0000259" key="6">
    <source>
        <dbReference type="Pfam" id="PF08386"/>
    </source>
</evidence>